<feature type="transmembrane region" description="Helical" evidence="3">
    <location>
        <begin position="589"/>
        <end position="610"/>
    </location>
</feature>
<feature type="transmembrane region" description="Helical" evidence="3">
    <location>
        <begin position="144"/>
        <end position="165"/>
    </location>
</feature>
<evidence type="ECO:0000256" key="1">
    <source>
        <dbReference type="ARBA" id="ARBA00004141"/>
    </source>
</evidence>
<feature type="region of interest" description="Disordered" evidence="2">
    <location>
        <begin position="1"/>
        <end position="42"/>
    </location>
</feature>
<comment type="subcellular location">
    <subcellularLocation>
        <location evidence="1">Membrane</location>
        <topology evidence="1">Multi-pass membrane protein</topology>
    </subcellularLocation>
</comment>
<comment type="caution">
    <text evidence="5">The sequence shown here is derived from an EMBL/GenBank/DDBJ whole genome shotgun (WGS) entry which is preliminary data.</text>
</comment>
<dbReference type="CDD" id="cd17352">
    <property type="entry name" value="MFS_MCT_SLC16"/>
    <property type="match status" value="1"/>
</dbReference>
<dbReference type="EMBL" id="VSWD01000008">
    <property type="protein sequence ID" value="KAK3096236.1"/>
    <property type="molecule type" value="Genomic_DNA"/>
</dbReference>
<keyword evidence="3" id="KW-0472">Membrane</keyword>
<feature type="transmembrane region" description="Helical" evidence="3">
    <location>
        <begin position="174"/>
        <end position="195"/>
    </location>
</feature>
<feature type="compositionally biased region" description="Basic and acidic residues" evidence="2">
    <location>
        <begin position="1"/>
        <end position="14"/>
    </location>
</feature>
<dbReference type="Gene3D" id="1.20.1250.20">
    <property type="entry name" value="MFS general substrate transporter like domains"/>
    <property type="match status" value="2"/>
</dbReference>
<accession>A0AA88Y7Y3</accession>
<dbReference type="SUPFAM" id="SSF103473">
    <property type="entry name" value="MFS general substrate transporter"/>
    <property type="match status" value="1"/>
</dbReference>
<dbReference type="PANTHER" id="PTHR11360">
    <property type="entry name" value="MONOCARBOXYLATE TRANSPORTER"/>
    <property type="match status" value="1"/>
</dbReference>
<evidence type="ECO:0000256" key="3">
    <source>
        <dbReference type="SAM" id="Phobius"/>
    </source>
</evidence>
<dbReference type="AlphaFoldDB" id="A0AA88Y7Y3"/>
<feature type="transmembrane region" description="Helical" evidence="3">
    <location>
        <begin position="496"/>
        <end position="514"/>
    </location>
</feature>
<feature type="transmembrane region" description="Helical" evidence="3">
    <location>
        <begin position="520"/>
        <end position="545"/>
    </location>
</feature>
<dbReference type="Proteomes" id="UP001186944">
    <property type="component" value="Unassembled WGS sequence"/>
</dbReference>
<feature type="domain" description="Major facilitator superfamily (MFS) profile" evidence="4">
    <location>
        <begin position="48"/>
        <end position="618"/>
    </location>
</feature>
<proteinExistence type="predicted"/>
<keyword evidence="3" id="KW-1133">Transmembrane helix</keyword>
<feature type="transmembrane region" description="Helical" evidence="3">
    <location>
        <begin position="467"/>
        <end position="489"/>
    </location>
</feature>
<dbReference type="InterPro" id="IPR011701">
    <property type="entry name" value="MFS"/>
</dbReference>
<sequence length="652" mass="72509">MSDEDQSKSKERILRRVTRSESATVSSSSNSTSSVSSAARPKAPDGGYGYVIVFSAFMTMVITDGVACAFGVLYADLLNVFQESKSLTSWILSIYNCASCLFGPLSSALAIKYGCRKMQIFGGIIASVGIFASAFSNSVGMMCVTYGVVGGFGMSVGYVTSVVMVAKYFEKKRALAMGISVCGSGIGTFIFAPLFEHLLRAYNWHGTLIITSAITLNLVVFGALLRPLEHTSKEKLQKNLETFEKTYGNKSDGHVPTHRVLDEKSNFNDVLYEQMNHSAPQLPTLREDEEEILKVPLSKIVTNTSNVKCAFHRKIRKMNAKENTIADFEQGIKFSGMKSKSQDIERVNDCQNQLYDHLNKTSISYGRILSKLAVNDLQFRSCPILNRDIPTDNYSDEEGNLFCFEVLVMKAYKHTKRFLNLMFDPSILRLPFFIMFLISNFILYFWYDLPYVFFFDYTIELGLSNERAAYLISIIGIVSTVGQVMYGIIADRNIHLAILYTVSLIICGFSVLAIPLVKDYTMLCLIAGSIGLFISANYCLTPVILVEIVGVDKLTNAYGLIMMVQGVANLFGPPVAGKLYDVSGSYYNTFFIGGLLISFSGVLVVVVEILRYFKDRCKKLCIANARTAEQEKEEDVDTTVRLINVLDIEIKV</sequence>
<reference evidence="5" key="1">
    <citation type="submission" date="2019-08" db="EMBL/GenBank/DDBJ databases">
        <title>The improved chromosome-level genome for the pearl oyster Pinctada fucata martensii using PacBio sequencing and Hi-C.</title>
        <authorList>
            <person name="Zheng Z."/>
        </authorList>
    </citation>
    <scope>NUCLEOTIDE SEQUENCE</scope>
    <source>
        <strain evidence="5">ZZ-2019</strain>
        <tissue evidence="5">Adductor muscle</tissue>
    </source>
</reference>
<name>A0AA88Y7Y3_PINIB</name>
<feature type="transmembrane region" description="Helical" evidence="3">
    <location>
        <begin position="201"/>
        <end position="225"/>
    </location>
</feature>
<gene>
    <name evidence="5" type="ORF">FSP39_024822</name>
</gene>
<protein>
    <recommendedName>
        <fullName evidence="4">Major facilitator superfamily (MFS) profile domain-containing protein</fullName>
    </recommendedName>
</protein>
<feature type="transmembrane region" description="Helical" evidence="3">
    <location>
        <begin position="87"/>
        <end position="111"/>
    </location>
</feature>
<evidence type="ECO:0000313" key="6">
    <source>
        <dbReference type="Proteomes" id="UP001186944"/>
    </source>
</evidence>
<dbReference type="Pfam" id="PF07690">
    <property type="entry name" value="MFS_1"/>
    <property type="match status" value="2"/>
</dbReference>
<evidence type="ECO:0000256" key="2">
    <source>
        <dbReference type="SAM" id="MobiDB-lite"/>
    </source>
</evidence>
<organism evidence="5 6">
    <name type="scientific">Pinctada imbricata</name>
    <name type="common">Atlantic pearl-oyster</name>
    <name type="synonym">Pinctada martensii</name>
    <dbReference type="NCBI Taxonomy" id="66713"/>
    <lineage>
        <taxon>Eukaryota</taxon>
        <taxon>Metazoa</taxon>
        <taxon>Spiralia</taxon>
        <taxon>Lophotrochozoa</taxon>
        <taxon>Mollusca</taxon>
        <taxon>Bivalvia</taxon>
        <taxon>Autobranchia</taxon>
        <taxon>Pteriomorphia</taxon>
        <taxon>Pterioida</taxon>
        <taxon>Pterioidea</taxon>
        <taxon>Pteriidae</taxon>
        <taxon>Pinctada</taxon>
    </lineage>
</organism>
<dbReference type="PROSITE" id="PS50850">
    <property type="entry name" value="MFS"/>
    <property type="match status" value="1"/>
</dbReference>
<evidence type="ECO:0000313" key="5">
    <source>
        <dbReference type="EMBL" id="KAK3096236.1"/>
    </source>
</evidence>
<feature type="transmembrane region" description="Helical" evidence="3">
    <location>
        <begin position="118"/>
        <end position="138"/>
    </location>
</feature>
<dbReference type="InterPro" id="IPR050327">
    <property type="entry name" value="Proton-linked_MCT"/>
</dbReference>
<feature type="compositionally biased region" description="Low complexity" evidence="2">
    <location>
        <begin position="20"/>
        <end position="39"/>
    </location>
</feature>
<feature type="transmembrane region" description="Helical" evidence="3">
    <location>
        <begin position="427"/>
        <end position="447"/>
    </location>
</feature>
<dbReference type="GO" id="GO:0008028">
    <property type="term" value="F:monocarboxylic acid transmembrane transporter activity"/>
    <property type="evidence" value="ECO:0007669"/>
    <property type="project" value="TreeGrafter"/>
</dbReference>
<dbReference type="InterPro" id="IPR020846">
    <property type="entry name" value="MFS_dom"/>
</dbReference>
<keyword evidence="3" id="KW-0812">Transmembrane</keyword>
<evidence type="ECO:0000259" key="4">
    <source>
        <dbReference type="PROSITE" id="PS50850"/>
    </source>
</evidence>
<keyword evidence="6" id="KW-1185">Reference proteome</keyword>
<dbReference type="InterPro" id="IPR036259">
    <property type="entry name" value="MFS_trans_sf"/>
</dbReference>
<dbReference type="GO" id="GO:0016020">
    <property type="term" value="C:membrane"/>
    <property type="evidence" value="ECO:0007669"/>
    <property type="project" value="UniProtKB-SubCell"/>
</dbReference>
<feature type="transmembrane region" description="Helical" evidence="3">
    <location>
        <begin position="50"/>
        <end position="75"/>
    </location>
</feature>
<feature type="transmembrane region" description="Helical" evidence="3">
    <location>
        <begin position="557"/>
        <end position="577"/>
    </location>
</feature>
<dbReference type="PANTHER" id="PTHR11360:SF260">
    <property type="entry name" value="MFS DOMAIN-CONTAINING PROTEIN"/>
    <property type="match status" value="1"/>
</dbReference>
<dbReference type="FunFam" id="1.20.1250.20:FF:000505">
    <property type="entry name" value="Predicted protein"/>
    <property type="match status" value="1"/>
</dbReference>